<dbReference type="STRING" id="329186.SAMN02927925_00254"/>
<dbReference type="RefSeq" id="WP_035653841.1">
    <property type="nucleotide sequence ID" value="NZ_CBCSBQ010000011.1"/>
</dbReference>
<evidence type="ECO:0000256" key="1">
    <source>
        <dbReference type="SAM" id="SignalP"/>
    </source>
</evidence>
<dbReference type="EMBL" id="FMTY01000001">
    <property type="protein sequence ID" value="SCX01027.1"/>
    <property type="molecule type" value="Genomic_DNA"/>
</dbReference>
<proteinExistence type="predicted"/>
<dbReference type="AlphaFoldDB" id="A0A1G4V6G4"/>
<feature type="signal peptide" evidence="1">
    <location>
        <begin position="1"/>
        <end position="17"/>
    </location>
</feature>
<accession>A0A1G4V6G4</accession>
<evidence type="ECO:0000313" key="2">
    <source>
        <dbReference type="EMBL" id="SCX01027.1"/>
    </source>
</evidence>
<protein>
    <submittedName>
        <fullName evidence="2">Uncharacterized protein</fullName>
    </submittedName>
</protein>
<evidence type="ECO:0000313" key="3">
    <source>
        <dbReference type="Proteomes" id="UP000182124"/>
    </source>
</evidence>
<dbReference type="Proteomes" id="UP000182124">
    <property type="component" value="Unassembled WGS sequence"/>
</dbReference>
<reference evidence="2 3" key="1">
    <citation type="submission" date="2016-10" db="EMBL/GenBank/DDBJ databases">
        <authorList>
            <person name="de Groot N.N."/>
        </authorList>
    </citation>
    <scope>NUCLEOTIDE SEQUENCE [LARGE SCALE GENOMIC DNA]</scope>
    <source>
        <strain evidence="2 3">CGMCC 1.3801</strain>
    </source>
</reference>
<sequence>MKIFFYCFLLINAVSSAQSLTIMNSSNVRVRYGVGAAEMNCTHSVTRDGLLINANTVEFDRVTFSDFGPQNWYVNSNPVSPAFCETKYGLPNFSIVKFQYLSPGGSVLAAGYVTLNDPDNCSSPAQISWTNGGYSATMTRDSDGNIVVYFD</sequence>
<feature type="chain" id="PRO_5010216033" evidence="1">
    <location>
        <begin position="18"/>
        <end position="151"/>
    </location>
</feature>
<keyword evidence="1" id="KW-0732">Signal</keyword>
<organism evidence="2 3">
    <name type="scientific">Flavobacterium saliperosum</name>
    <dbReference type="NCBI Taxonomy" id="329186"/>
    <lineage>
        <taxon>Bacteria</taxon>
        <taxon>Pseudomonadati</taxon>
        <taxon>Bacteroidota</taxon>
        <taxon>Flavobacteriia</taxon>
        <taxon>Flavobacteriales</taxon>
        <taxon>Flavobacteriaceae</taxon>
        <taxon>Flavobacterium</taxon>
    </lineage>
</organism>
<name>A0A1G4V6G4_9FLAO</name>
<gene>
    <name evidence="2" type="ORF">SAMN02927925_00254</name>
</gene>